<keyword evidence="6" id="KW-1185">Reference proteome</keyword>
<evidence type="ECO:0000313" key="5">
    <source>
        <dbReference type="EMBL" id="SMO84201.1"/>
    </source>
</evidence>
<evidence type="ECO:0000259" key="4">
    <source>
        <dbReference type="PROSITE" id="PS51206"/>
    </source>
</evidence>
<dbReference type="GO" id="GO:0004386">
    <property type="term" value="F:helicase activity"/>
    <property type="evidence" value="ECO:0007669"/>
    <property type="project" value="UniProtKB-KW"/>
</dbReference>
<dbReference type="OrthoDB" id="9763644at2"/>
<sequence>MISPDEIINEAEKLASSKPVLRDATFVLKHLLAQIEEVDFYAEAFPGIEKLRAKQKEIDDPDQLSDIQKKIDSYKLFQKHYLIISIEKLLEVARANQWDLCQRLAYYYVFNGEFWHVLAEKELASFLGKVAEKQGVPKFDSRHYEFKDKLFKQFEASAHLPEPEIDEDTVLINLRNGTFEITPEGQKLRAFNTDDFLTYQLPFEYTPEASAPIFKRYLNEVLPDLESQQVLSEFMGYIFLRNLKLEKVLFLYGSGRNGKSVMFDIIKAMLGENNMSYYGLQSLTDDSGYYRAKLVNKLINWASDVGDRLQSNTFKQLASGEPIEARLPYKEPFQLTNVCKFAFNTNTLPADVEHTDAFFERFLIIPFEEYIEPERRDPKLAEKIISNELPGVFNWVLEGLERLIEQQGFSHCEASDKALREFRKEADSVASFVDEMNYQPDPEHWVKAKPIYLNYREWAISEGLRPVSRKNFQKRLEALGYFSSTKNVGKVIHLKKHHVNGTH</sequence>
<dbReference type="AlphaFoldDB" id="A0A521EL68"/>
<keyword evidence="1" id="KW-0547">Nucleotide-binding</keyword>
<dbReference type="Proteomes" id="UP000317557">
    <property type="component" value="Unassembled WGS sequence"/>
</dbReference>
<dbReference type="SMART" id="SM00885">
    <property type="entry name" value="D5_N"/>
    <property type="match status" value="1"/>
</dbReference>
<dbReference type="InterPro" id="IPR014818">
    <property type="entry name" value="Phage/plasmid_primase_P4_C"/>
</dbReference>
<gene>
    <name evidence="5" type="ORF">SAMN06265219_11292</name>
</gene>
<dbReference type="NCBIfam" id="TIGR01613">
    <property type="entry name" value="primase_Cterm"/>
    <property type="match status" value="1"/>
</dbReference>
<dbReference type="Gene3D" id="3.40.50.300">
    <property type="entry name" value="P-loop containing nucleotide triphosphate hydrolases"/>
    <property type="match status" value="1"/>
</dbReference>
<dbReference type="Pfam" id="PF19263">
    <property type="entry name" value="DUF5906"/>
    <property type="match status" value="1"/>
</dbReference>
<dbReference type="GO" id="GO:0005524">
    <property type="term" value="F:ATP binding"/>
    <property type="evidence" value="ECO:0007669"/>
    <property type="project" value="UniProtKB-KW"/>
</dbReference>
<keyword evidence="5" id="KW-0347">Helicase</keyword>
<accession>A0A521EL68</accession>
<dbReference type="PROSITE" id="PS51206">
    <property type="entry name" value="SF3_HELICASE_1"/>
    <property type="match status" value="1"/>
</dbReference>
<dbReference type="RefSeq" id="WP_142455241.1">
    <property type="nucleotide sequence ID" value="NZ_FXTP01000012.1"/>
</dbReference>
<evidence type="ECO:0000256" key="3">
    <source>
        <dbReference type="ARBA" id="ARBA00022840"/>
    </source>
</evidence>
<dbReference type="InterPro" id="IPR045455">
    <property type="entry name" value="NrS-1_pol-like_helicase"/>
</dbReference>
<evidence type="ECO:0000313" key="6">
    <source>
        <dbReference type="Proteomes" id="UP000317557"/>
    </source>
</evidence>
<evidence type="ECO:0000256" key="1">
    <source>
        <dbReference type="ARBA" id="ARBA00022741"/>
    </source>
</evidence>
<dbReference type="EMBL" id="FXTP01000012">
    <property type="protein sequence ID" value="SMO84201.1"/>
    <property type="molecule type" value="Genomic_DNA"/>
</dbReference>
<name>A0A521EL68_9BACT</name>
<dbReference type="InterPro" id="IPR027417">
    <property type="entry name" value="P-loop_NTPase"/>
</dbReference>
<dbReference type="InterPro" id="IPR006500">
    <property type="entry name" value="Helicase_put_C_phage/plasmid"/>
</dbReference>
<dbReference type="Pfam" id="PF08706">
    <property type="entry name" value="D5_N"/>
    <property type="match status" value="1"/>
</dbReference>
<reference evidence="5 6" key="1">
    <citation type="submission" date="2017-05" db="EMBL/GenBank/DDBJ databases">
        <authorList>
            <person name="Varghese N."/>
            <person name="Submissions S."/>
        </authorList>
    </citation>
    <scope>NUCLEOTIDE SEQUENCE [LARGE SCALE GENOMIC DNA]</scope>
    <source>
        <strain evidence="5 6">DSM 21985</strain>
    </source>
</reference>
<dbReference type="GO" id="GO:0016787">
    <property type="term" value="F:hydrolase activity"/>
    <property type="evidence" value="ECO:0007669"/>
    <property type="project" value="UniProtKB-KW"/>
</dbReference>
<keyword evidence="2" id="KW-0378">Hydrolase</keyword>
<protein>
    <submittedName>
        <fullName evidence="5">Putative DNA primase/helicase</fullName>
    </submittedName>
</protein>
<feature type="domain" description="SF3 helicase" evidence="4">
    <location>
        <begin position="226"/>
        <end position="380"/>
    </location>
</feature>
<dbReference type="SUPFAM" id="SSF52540">
    <property type="entry name" value="P-loop containing nucleoside triphosphate hydrolases"/>
    <property type="match status" value="1"/>
</dbReference>
<dbReference type="PANTHER" id="PTHR35372">
    <property type="entry name" value="ATP BINDING PROTEIN-RELATED"/>
    <property type="match status" value="1"/>
</dbReference>
<proteinExistence type="predicted"/>
<dbReference type="PANTHER" id="PTHR35372:SF2">
    <property type="entry name" value="SF3 HELICASE DOMAIN-CONTAINING PROTEIN"/>
    <property type="match status" value="1"/>
</dbReference>
<keyword evidence="3" id="KW-0067">ATP-binding</keyword>
<organism evidence="5 6">
    <name type="scientific">Gracilimonas mengyeensis</name>
    <dbReference type="NCBI Taxonomy" id="1302730"/>
    <lineage>
        <taxon>Bacteria</taxon>
        <taxon>Pseudomonadati</taxon>
        <taxon>Balneolota</taxon>
        <taxon>Balneolia</taxon>
        <taxon>Balneolales</taxon>
        <taxon>Balneolaceae</taxon>
        <taxon>Gracilimonas</taxon>
    </lineage>
</organism>
<dbReference type="InterPro" id="IPR014015">
    <property type="entry name" value="Helicase_SF3_DNA-vir"/>
</dbReference>
<dbReference type="InterPro" id="IPR051620">
    <property type="entry name" value="ORF904-like_C"/>
</dbReference>
<evidence type="ECO:0000256" key="2">
    <source>
        <dbReference type="ARBA" id="ARBA00022801"/>
    </source>
</evidence>